<dbReference type="InterPro" id="IPR006059">
    <property type="entry name" value="SBP"/>
</dbReference>
<feature type="region of interest" description="Disordered" evidence="1">
    <location>
        <begin position="26"/>
        <end position="46"/>
    </location>
</feature>
<dbReference type="Pfam" id="PF01547">
    <property type="entry name" value="SBP_bac_1"/>
    <property type="match status" value="1"/>
</dbReference>
<dbReference type="SUPFAM" id="SSF53850">
    <property type="entry name" value="Periplasmic binding protein-like II"/>
    <property type="match status" value="1"/>
</dbReference>
<feature type="signal peptide" evidence="2">
    <location>
        <begin position="1"/>
        <end position="21"/>
    </location>
</feature>
<sequence>MKMPSKTIALLLAGAMAFGLAGCGNSDSSSSDSGASGNSGDKTKITFQNIYPDPTTPTYKMIHQIVDQYEKEHPNIDIELDTLNTDQQKLKLKTQAASKEIPDITIVNPAAQMKPYVDAGLLAPLNDVIDKGGLKDTYQKGLLDYYSKDGNVYALPDGNNIEVGFYNKALFAKAGIAAPPTTFDELLADVKKLKDAGITPIAIGEKDSWTGSFLFMNILLRTNGGPGFLQDVADGKKTFNDPAFVEAVDAFQKLVQAGAFPEGATSIDATAGGNMFRTGQAAMFFIGTWETGANDGSTVGKDVSVFKFPTVNGKGNPDEFMLAPGSAFAVSANSEHLQETKDFLNYFALNLPKVSFELKNAVGLGQKVDGDFKAAGYSPLAIDVLDLFKNVKGGDLSFDNTMNPAVSQVHLSSIQSLFVQQVDPKQIAQEHQAAFEANP</sequence>
<name>A0ABW4V3T4_9BACL</name>
<feature type="chain" id="PRO_5046793977" evidence="2">
    <location>
        <begin position="22"/>
        <end position="439"/>
    </location>
</feature>
<comment type="caution">
    <text evidence="3">The sequence shown here is derived from an EMBL/GenBank/DDBJ whole genome shotgun (WGS) entry which is preliminary data.</text>
</comment>
<proteinExistence type="predicted"/>
<dbReference type="Proteomes" id="UP001597403">
    <property type="component" value="Unassembled WGS sequence"/>
</dbReference>
<gene>
    <name evidence="3" type="ORF">ACFSGI_20035</name>
</gene>
<dbReference type="PANTHER" id="PTHR43649">
    <property type="entry name" value="ARABINOSE-BINDING PROTEIN-RELATED"/>
    <property type="match status" value="1"/>
</dbReference>
<keyword evidence="2" id="KW-0732">Signal</keyword>
<dbReference type="EMBL" id="JBHUGF010000011">
    <property type="protein sequence ID" value="MFD1992264.1"/>
    <property type="molecule type" value="Genomic_DNA"/>
</dbReference>
<dbReference type="InterPro" id="IPR050490">
    <property type="entry name" value="Bact_solute-bd_prot1"/>
</dbReference>
<evidence type="ECO:0000256" key="1">
    <source>
        <dbReference type="SAM" id="MobiDB-lite"/>
    </source>
</evidence>
<dbReference type="CDD" id="cd14749">
    <property type="entry name" value="PBP2_XBP1_like"/>
    <property type="match status" value="1"/>
</dbReference>
<evidence type="ECO:0000256" key="2">
    <source>
        <dbReference type="SAM" id="SignalP"/>
    </source>
</evidence>
<accession>A0ABW4V3T4</accession>
<dbReference type="PANTHER" id="PTHR43649:SF14">
    <property type="entry name" value="BLR3389 PROTEIN"/>
    <property type="match status" value="1"/>
</dbReference>
<reference evidence="4" key="1">
    <citation type="journal article" date="2019" name="Int. J. Syst. Evol. Microbiol.">
        <title>The Global Catalogue of Microorganisms (GCM) 10K type strain sequencing project: providing services to taxonomists for standard genome sequencing and annotation.</title>
        <authorList>
            <consortium name="The Broad Institute Genomics Platform"/>
            <consortium name="The Broad Institute Genome Sequencing Center for Infectious Disease"/>
            <person name="Wu L."/>
            <person name="Ma J."/>
        </authorList>
    </citation>
    <scope>NUCLEOTIDE SEQUENCE [LARGE SCALE GENOMIC DNA]</scope>
    <source>
        <strain evidence="4">CGMCC 1.15067</strain>
    </source>
</reference>
<keyword evidence="4" id="KW-1185">Reference proteome</keyword>
<evidence type="ECO:0000313" key="3">
    <source>
        <dbReference type="EMBL" id="MFD1992264.1"/>
    </source>
</evidence>
<dbReference type="RefSeq" id="WP_204825981.1">
    <property type="nucleotide sequence ID" value="NZ_JBHUGF010000011.1"/>
</dbReference>
<organism evidence="3 4">
    <name type="scientific">Paenibacillus nicotianae</name>
    <dbReference type="NCBI Taxonomy" id="1526551"/>
    <lineage>
        <taxon>Bacteria</taxon>
        <taxon>Bacillati</taxon>
        <taxon>Bacillota</taxon>
        <taxon>Bacilli</taxon>
        <taxon>Bacillales</taxon>
        <taxon>Paenibacillaceae</taxon>
        <taxon>Paenibacillus</taxon>
    </lineage>
</organism>
<evidence type="ECO:0000313" key="4">
    <source>
        <dbReference type="Proteomes" id="UP001597403"/>
    </source>
</evidence>
<dbReference type="Gene3D" id="3.40.190.10">
    <property type="entry name" value="Periplasmic binding protein-like II"/>
    <property type="match status" value="2"/>
</dbReference>
<feature type="compositionally biased region" description="Low complexity" evidence="1">
    <location>
        <begin position="26"/>
        <end position="40"/>
    </location>
</feature>
<protein>
    <submittedName>
        <fullName evidence="3">Extracellular solute-binding protein</fullName>
    </submittedName>
</protein>
<dbReference type="PROSITE" id="PS51257">
    <property type="entry name" value="PROKAR_LIPOPROTEIN"/>
    <property type="match status" value="1"/>
</dbReference>